<keyword evidence="1" id="KW-1133">Transmembrane helix</keyword>
<keyword evidence="1" id="KW-0812">Transmembrane</keyword>
<organism evidence="2">
    <name type="scientific">bioreactor metagenome</name>
    <dbReference type="NCBI Taxonomy" id="1076179"/>
    <lineage>
        <taxon>unclassified sequences</taxon>
        <taxon>metagenomes</taxon>
        <taxon>ecological metagenomes</taxon>
    </lineage>
</organism>
<dbReference type="AlphaFoldDB" id="A0A645G0C2"/>
<proteinExistence type="predicted"/>
<feature type="transmembrane region" description="Helical" evidence="1">
    <location>
        <begin position="20"/>
        <end position="42"/>
    </location>
</feature>
<comment type="caution">
    <text evidence="2">The sequence shown here is derived from an EMBL/GenBank/DDBJ whole genome shotgun (WGS) entry which is preliminary data.</text>
</comment>
<sequence length="200" mass="22224">MSAALGFFVVGFIKDFVPDAVFVCARFLLLSAFLAAGFFRLLRRKRFLLFAPDERFRFRFRLRFALLGRLCFRPPDEGVGLGGLFCRGSCRRAKRSIAHDLMIQFGLNRTHIGADLRIGGDISLNQVAKPEVPAIVLLLLLHNCNKLPEGLACGFTREVFVPRALKGALIDRAAICGNKLLDGFFFAATDAADQFCELHA</sequence>
<evidence type="ECO:0000256" key="1">
    <source>
        <dbReference type="SAM" id="Phobius"/>
    </source>
</evidence>
<gene>
    <name evidence="2" type="ORF">SDC9_166728</name>
</gene>
<dbReference type="EMBL" id="VSSQ01066906">
    <property type="protein sequence ID" value="MPN19360.1"/>
    <property type="molecule type" value="Genomic_DNA"/>
</dbReference>
<keyword evidence="1" id="KW-0472">Membrane</keyword>
<reference evidence="2" key="1">
    <citation type="submission" date="2019-08" db="EMBL/GenBank/DDBJ databases">
        <authorList>
            <person name="Kucharzyk K."/>
            <person name="Murdoch R.W."/>
            <person name="Higgins S."/>
            <person name="Loffler F."/>
        </authorList>
    </citation>
    <scope>NUCLEOTIDE SEQUENCE</scope>
</reference>
<accession>A0A645G0C2</accession>
<protein>
    <submittedName>
        <fullName evidence="2">Uncharacterized protein</fullName>
    </submittedName>
</protein>
<name>A0A645G0C2_9ZZZZ</name>
<evidence type="ECO:0000313" key="2">
    <source>
        <dbReference type="EMBL" id="MPN19360.1"/>
    </source>
</evidence>